<dbReference type="PANTHER" id="PTHR11280:SF6">
    <property type="entry name" value="GLUCOSAMINE-6-PHOSPHATE ISOMERASE NAGB"/>
    <property type="match status" value="1"/>
</dbReference>
<reference evidence="3 4" key="1">
    <citation type="submission" date="2016-10" db="EMBL/GenBank/DDBJ databases">
        <authorList>
            <person name="de Groot N.N."/>
        </authorList>
    </citation>
    <scope>NUCLEOTIDE SEQUENCE [LARGE SCALE GENOMIC DNA]</scope>
    <source>
        <strain evidence="3 4">DSM 18346</strain>
    </source>
</reference>
<dbReference type="Proteomes" id="UP000198718">
    <property type="component" value="Unassembled WGS sequence"/>
</dbReference>
<dbReference type="Gene3D" id="3.40.50.1360">
    <property type="match status" value="1"/>
</dbReference>
<gene>
    <name evidence="3" type="ORF">SAMN05660472_00629</name>
</gene>
<dbReference type="InterPro" id="IPR037171">
    <property type="entry name" value="NagB/RpiA_transferase-like"/>
</dbReference>
<keyword evidence="4" id="KW-1185">Reference proteome</keyword>
<dbReference type="InterPro" id="IPR006148">
    <property type="entry name" value="Glc/Gal-6P_isomerase"/>
</dbReference>
<accession>A0A1G8YRP8</accession>
<dbReference type="Pfam" id="PF01182">
    <property type="entry name" value="Glucosamine_iso"/>
    <property type="match status" value="1"/>
</dbReference>
<dbReference type="PANTHER" id="PTHR11280">
    <property type="entry name" value="GLUCOSAMINE-6-PHOSPHATE ISOMERASE"/>
    <property type="match status" value="1"/>
</dbReference>
<dbReference type="PROSITE" id="PS01161">
    <property type="entry name" value="GLC_GALNAC_ISOMERASE"/>
    <property type="match status" value="1"/>
</dbReference>
<evidence type="ECO:0000259" key="2">
    <source>
        <dbReference type="Pfam" id="PF01182"/>
    </source>
</evidence>
<proteinExistence type="predicted"/>
<dbReference type="RefSeq" id="WP_090550146.1">
    <property type="nucleotide sequence ID" value="NZ_FNFP01000001.1"/>
</dbReference>
<dbReference type="GO" id="GO:0004342">
    <property type="term" value="F:glucosamine-6-phosphate deaminase activity"/>
    <property type="evidence" value="ECO:0007669"/>
    <property type="project" value="InterPro"/>
</dbReference>
<evidence type="ECO:0000313" key="4">
    <source>
        <dbReference type="Proteomes" id="UP000198718"/>
    </source>
</evidence>
<dbReference type="AlphaFoldDB" id="A0A1G8YRP8"/>
<dbReference type="GO" id="GO:0005737">
    <property type="term" value="C:cytoplasm"/>
    <property type="evidence" value="ECO:0007669"/>
    <property type="project" value="TreeGrafter"/>
</dbReference>
<evidence type="ECO:0000256" key="1">
    <source>
        <dbReference type="ARBA" id="ARBA00023277"/>
    </source>
</evidence>
<feature type="domain" description="Glucosamine/galactosamine-6-phosphate isomerase" evidence="2">
    <location>
        <begin position="18"/>
        <end position="236"/>
    </location>
</feature>
<dbReference type="STRING" id="393762.SAMN05660472_00629"/>
<dbReference type="GO" id="GO:0006043">
    <property type="term" value="P:glucosamine catabolic process"/>
    <property type="evidence" value="ECO:0007669"/>
    <property type="project" value="TreeGrafter"/>
</dbReference>
<dbReference type="SUPFAM" id="SSF100950">
    <property type="entry name" value="NagB/RpiA/CoA transferase-like"/>
    <property type="match status" value="1"/>
</dbReference>
<dbReference type="GO" id="GO:0042802">
    <property type="term" value="F:identical protein binding"/>
    <property type="evidence" value="ECO:0007669"/>
    <property type="project" value="TreeGrafter"/>
</dbReference>
<organism evidence="3 4">
    <name type="scientific">Natronincola ferrireducens</name>
    <dbReference type="NCBI Taxonomy" id="393762"/>
    <lineage>
        <taxon>Bacteria</taxon>
        <taxon>Bacillati</taxon>
        <taxon>Bacillota</taxon>
        <taxon>Clostridia</taxon>
        <taxon>Peptostreptococcales</taxon>
        <taxon>Natronincolaceae</taxon>
        <taxon>Natronincola</taxon>
    </lineage>
</organism>
<evidence type="ECO:0000313" key="3">
    <source>
        <dbReference type="EMBL" id="SDK05488.1"/>
    </source>
</evidence>
<protein>
    <submittedName>
        <fullName evidence="3">Glucosamine-6-phosphate deaminase</fullName>
    </submittedName>
</protein>
<dbReference type="EMBL" id="FNFP01000001">
    <property type="protein sequence ID" value="SDK05488.1"/>
    <property type="molecule type" value="Genomic_DNA"/>
</dbReference>
<dbReference type="GO" id="GO:0006046">
    <property type="term" value="P:N-acetylglucosamine catabolic process"/>
    <property type="evidence" value="ECO:0007669"/>
    <property type="project" value="TreeGrafter"/>
</dbReference>
<name>A0A1G8YRP8_9FIRM</name>
<dbReference type="InterPro" id="IPR004547">
    <property type="entry name" value="Glucosamine6P_isomerase"/>
</dbReference>
<sequence length="251" mass="28105">MRNQHYGEVNLKIFKTREDMGVVAAREASEKIIELLGEKKEINCVFAAAPSQNEFLQSLLGDSKIDWSRINGYHMDEYIGLSQENSRSFTNFLNTKIFNKVPFKSVNLLNGLADPQEECNRYEKLLKHNPIDIVFMGIGENGHIAFNDPGVAKFQDERLVKIVELEESCKVQQVNDGCFPTIEDVPQKAITLTIPALVDCKYIFCVVPSANKAKAVTSALKGEISEVCPASILRRTKNVNMYIDEACAALL</sequence>
<dbReference type="GO" id="GO:0005975">
    <property type="term" value="P:carbohydrate metabolic process"/>
    <property type="evidence" value="ECO:0007669"/>
    <property type="project" value="InterPro"/>
</dbReference>
<dbReference type="CDD" id="cd01399">
    <property type="entry name" value="GlcN6P_deaminase"/>
    <property type="match status" value="1"/>
</dbReference>
<dbReference type="GO" id="GO:0019262">
    <property type="term" value="P:N-acetylneuraminate catabolic process"/>
    <property type="evidence" value="ECO:0007669"/>
    <property type="project" value="TreeGrafter"/>
</dbReference>
<keyword evidence="1" id="KW-0119">Carbohydrate metabolism</keyword>
<dbReference type="OrthoDB" id="9791139at2"/>
<dbReference type="InterPro" id="IPR018321">
    <property type="entry name" value="Glucosamine6P_isomerase_CS"/>
</dbReference>